<dbReference type="Gene3D" id="3.40.50.150">
    <property type="entry name" value="Vaccinia Virus protein VP39"/>
    <property type="match status" value="1"/>
</dbReference>
<protein>
    <submittedName>
        <fullName evidence="6">Putative N6-adenine-specific DNA methylase</fullName>
    </submittedName>
</protein>
<dbReference type="InterPro" id="IPR054170">
    <property type="entry name" value="RlmL_1st"/>
</dbReference>
<reference evidence="6 7" key="1">
    <citation type="submission" date="2018-10" db="EMBL/GenBank/DDBJ databases">
        <title>Genomic Encyclopedia of Archaeal and Bacterial Type Strains, Phase II (KMG-II): from individual species to whole genera.</title>
        <authorList>
            <person name="Goeker M."/>
        </authorList>
    </citation>
    <scope>NUCLEOTIDE SEQUENCE [LARGE SCALE GENOMIC DNA]</scope>
    <source>
        <strain evidence="6 7">NSB1</strain>
    </source>
</reference>
<accession>A0A495WBG5</accession>
<dbReference type="RefSeq" id="WP_022600020.1">
    <property type="nucleotide sequence ID" value="NZ_KI440780.1"/>
</dbReference>
<dbReference type="GO" id="GO:0008990">
    <property type="term" value="F:rRNA (guanine-N2-)-methyltransferase activity"/>
    <property type="evidence" value="ECO:0007669"/>
    <property type="project" value="TreeGrafter"/>
</dbReference>
<dbReference type="PROSITE" id="PS51165">
    <property type="entry name" value="THUMP"/>
    <property type="match status" value="1"/>
</dbReference>
<evidence type="ECO:0000256" key="4">
    <source>
        <dbReference type="SAM" id="MobiDB-lite"/>
    </source>
</evidence>
<evidence type="ECO:0000313" key="6">
    <source>
        <dbReference type="EMBL" id="RKT59011.1"/>
    </source>
</evidence>
<dbReference type="InterPro" id="IPR002052">
    <property type="entry name" value="DNA_methylase_N6_adenine_CS"/>
</dbReference>
<feature type="domain" description="THUMP" evidence="5">
    <location>
        <begin position="47"/>
        <end position="158"/>
    </location>
</feature>
<sequence>MKNEKFEIIAKTLQGLEDILAQEIAELGGEDIEIGKRMVSFKGDKQLLYKTNLCCRTALRVLKPIFSFTASDTDEVYEKIKSFDWHQYLSPEQTFSIESVVFSEEFKHSKFVTYRAKDAIADFFMEKTGKRPSVRLNNADLILNLHIAHNTCTLSLDSSGESLHKRGYRVAQTEAPINEVLAAGLILKSGWKGEKNFIDPMCGSGTILIEAALIATNTAPGIYRKDFAFERWNDYDEELFDTLYNDDSNEKEFNFKIYGSDISPKAIAIARENIKSAGMAKYIDLQVKPFQQYTEAPENGILITNPPYGERISSKDLLGLYEMIGSQLKHVFKGYDAWIISYHDECFNKIGLKPAICINMMNGSLECEYRKYEIFEGKYNDFKRETGGFKEKKKDSESTEFKKREYRFKERNNEKAEKRLPYRDKEPFTKTETRFRKKKDDFEKQPENKRERKDSSIPEWHGEEAVKKFVTFRQPSIGRTPSEDNRPGWKKLRDKNLARKEKEQMKKSRKRNYPDK</sequence>
<dbReference type="CDD" id="cd11715">
    <property type="entry name" value="THUMP_AdoMetMT"/>
    <property type="match status" value="1"/>
</dbReference>
<dbReference type="Proteomes" id="UP000269493">
    <property type="component" value="Unassembled WGS sequence"/>
</dbReference>
<keyword evidence="7" id="KW-1185">Reference proteome</keyword>
<feature type="region of interest" description="Disordered" evidence="4">
    <location>
        <begin position="414"/>
        <end position="516"/>
    </location>
</feature>
<dbReference type="Pfam" id="PF02926">
    <property type="entry name" value="THUMP"/>
    <property type="match status" value="1"/>
</dbReference>
<dbReference type="GO" id="GO:0070043">
    <property type="term" value="F:rRNA (guanine-N7-)-methyltransferase activity"/>
    <property type="evidence" value="ECO:0007669"/>
    <property type="project" value="TreeGrafter"/>
</dbReference>
<dbReference type="SUPFAM" id="SSF53335">
    <property type="entry name" value="S-adenosyl-L-methionine-dependent methyltransferases"/>
    <property type="match status" value="1"/>
</dbReference>
<organism evidence="6 7">
    <name type="scientific">Coprobacter fastidiosus NSB1 = JCM 33896</name>
    <dbReference type="NCBI Taxonomy" id="1349822"/>
    <lineage>
        <taxon>Bacteria</taxon>
        <taxon>Pseudomonadati</taxon>
        <taxon>Bacteroidota</taxon>
        <taxon>Bacteroidia</taxon>
        <taxon>Bacteroidales</taxon>
        <taxon>Barnesiellaceae</taxon>
        <taxon>Coprobacter</taxon>
    </lineage>
</organism>
<keyword evidence="1 6" id="KW-0489">Methyltransferase</keyword>
<dbReference type="PROSITE" id="PS00092">
    <property type="entry name" value="N6_MTASE"/>
    <property type="match status" value="1"/>
</dbReference>
<dbReference type="GO" id="GO:0003723">
    <property type="term" value="F:RNA binding"/>
    <property type="evidence" value="ECO:0007669"/>
    <property type="project" value="UniProtKB-UniRule"/>
</dbReference>
<evidence type="ECO:0000313" key="7">
    <source>
        <dbReference type="Proteomes" id="UP000269493"/>
    </source>
</evidence>
<dbReference type="InterPro" id="IPR029063">
    <property type="entry name" value="SAM-dependent_MTases_sf"/>
</dbReference>
<name>A0A495WBG5_9BACT</name>
<dbReference type="InterPro" id="IPR004114">
    <property type="entry name" value="THUMP_dom"/>
</dbReference>
<dbReference type="EMBL" id="RBXN01000003">
    <property type="protein sequence ID" value="RKT59011.1"/>
    <property type="molecule type" value="Genomic_DNA"/>
</dbReference>
<keyword evidence="2" id="KW-0808">Transferase</keyword>
<evidence type="ECO:0000256" key="1">
    <source>
        <dbReference type="ARBA" id="ARBA00022603"/>
    </source>
</evidence>
<dbReference type="SMART" id="SM00981">
    <property type="entry name" value="THUMP"/>
    <property type="match status" value="1"/>
</dbReference>
<dbReference type="PANTHER" id="PTHR47313">
    <property type="entry name" value="RIBOSOMAL RNA LARGE SUBUNIT METHYLTRANSFERASE K/L"/>
    <property type="match status" value="1"/>
</dbReference>
<proteinExistence type="predicted"/>
<dbReference type="PANTHER" id="PTHR47313:SF1">
    <property type="entry name" value="RIBOSOMAL RNA LARGE SUBUNIT METHYLTRANSFERASE K_L"/>
    <property type="match status" value="1"/>
</dbReference>
<gene>
    <name evidence="6" type="ORF">BC742_1148</name>
</gene>
<evidence type="ECO:0000256" key="3">
    <source>
        <dbReference type="PROSITE-ProRule" id="PRU00529"/>
    </source>
</evidence>
<dbReference type="PROSITE" id="PS01261">
    <property type="entry name" value="UPF0020"/>
    <property type="match status" value="1"/>
</dbReference>
<dbReference type="InterPro" id="IPR000241">
    <property type="entry name" value="RlmKL-like_Mtase"/>
</dbReference>
<evidence type="ECO:0000256" key="2">
    <source>
        <dbReference type="ARBA" id="ARBA00022679"/>
    </source>
</evidence>
<dbReference type="AlphaFoldDB" id="A0A495WBG5"/>
<dbReference type="Pfam" id="PF22020">
    <property type="entry name" value="RlmL_1st"/>
    <property type="match status" value="1"/>
</dbReference>
<dbReference type="InterPro" id="IPR053943">
    <property type="entry name" value="RlmKL-like_Mtase_CS"/>
</dbReference>
<keyword evidence="3" id="KW-0694">RNA-binding</keyword>
<dbReference type="GeneID" id="92928945"/>
<dbReference type="Gene3D" id="3.30.2130.30">
    <property type="match status" value="1"/>
</dbReference>
<feature type="compositionally biased region" description="Basic and acidic residues" evidence="4">
    <location>
        <begin position="494"/>
        <end position="516"/>
    </location>
</feature>
<evidence type="ECO:0000259" key="5">
    <source>
        <dbReference type="PROSITE" id="PS51165"/>
    </source>
</evidence>
<feature type="compositionally biased region" description="Basic and acidic residues" evidence="4">
    <location>
        <begin position="414"/>
        <end position="467"/>
    </location>
</feature>
<dbReference type="Pfam" id="PF01170">
    <property type="entry name" value="UPF0020"/>
    <property type="match status" value="1"/>
</dbReference>
<comment type="caution">
    <text evidence="6">The sequence shown here is derived from an EMBL/GenBank/DDBJ whole genome shotgun (WGS) entry which is preliminary data.</text>
</comment>